<name>A0A369P271_9ACTN</name>
<reference evidence="1 2" key="1">
    <citation type="journal article" date="2018" name="Elife">
        <title>Discovery and characterization of a prevalent human gut bacterial enzyme sufficient for the inactivation of a family of plant toxins.</title>
        <authorList>
            <person name="Koppel N."/>
            <person name="Bisanz J.E."/>
            <person name="Pandelia M.E."/>
            <person name="Turnbaugh P.J."/>
            <person name="Balskus E.P."/>
        </authorList>
    </citation>
    <scope>NUCLEOTIDE SEQUENCE [LARGE SCALE GENOMIC DNA]</scope>
    <source>
        <strain evidence="1 2">OB21 GAM 11</strain>
    </source>
</reference>
<evidence type="ECO:0000313" key="1">
    <source>
        <dbReference type="EMBL" id="RDC44772.1"/>
    </source>
</evidence>
<evidence type="ECO:0000313" key="2">
    <source>
        <dbReference type="Proteomes" id="UP000253805"/>
    </source>
</evidence>
<organism evidence="1 2">
    <name type="scientific">Adlercreutzia equolifaciens subsp. celatus</name>
    <dbReference type="NCBI Taxonomy" id="394340"/>
    <lineage>
        <taxon>Bacteria</taxon>
        <taxon>Bacillati</taxon>
        <taxon>Actinomycetota</taxon>
        <taxon>Coriobacteriia</taxon>
        <taxon>Eggerthellales</taxon>
        <taxon>Eggerthellaceae</taxon>
        <taxon>Adlercreutzia</taxon>
    </lineage>
</organism>
<protein>
    <submittedName>
        <fullName evidence="1">Uncharacterized protein</fullName>
    </submittedName>
</protein>
<dbReference type="Proteomes" id="UP000253805">
    <property type="component" value="Unassembled WGS sequence"/>
</dbReference>
<gene>
    <name evidence="1" type="ORF">C1850_05965</name>
</gene>
<proteinExistence type="predicted"/>
<dbReference type="AlphaFoldDB" id="A0A369P271"/>
<dbReference type="RefSeq" id="WP_114548971.1">
    <property type="nucleotide sequence ID" value="NZ_AP024470.1"/>
</dbReference>
<comment type="caution">
    <text evidence="1">The sequence shown here is derived from an EMBL/GenBank/DDBJ whole genome shotgun (WGS) entry which is preliminary data.</text>
</comment>
<accession>A0A369P271</accession>
<sequence>MQKMAQSSLFELGDVIVTEPAEGVYGVAVVLRLHEPEEGFLPMCDIGVTPFAFDHCPHMDEIDFRRPDLFRRFRKLDYCEKDDSYEGTVERITVGTYTRRNKAGFKVIGRIDPKYDLEKPLPKAIGLCGDVSRMLGMEIAFSDRSKVFPEGLWDDARAQASSASYRSRMDDLMVDWNGGVDERNVKRIAAREGCSLADARRIDIAQYSRARSSRFAQMAQCVFDNVIRLSDPFKFCSYRIIFCCEQSVEECRAPLLCDKILEVWVPFNPFSVFPLPNHERKVAILDMVLSGLEILESVGYPVRFVQEGCRRFAEAGLPDDVIWLQKMSRKRKRAQVKVHYTTDDLVVNLSVFSKDGTLLKSENVVTGLPRASWGLPYEYVGSLKWKGESAVVLSARSGFSYEMALDEAEIKVR</sequence>
<dbReference type="EMBL" id="PPUT01000012">
    <property type="protein sequence ID" value="RDC44772.1"/>
    <property type="molecule type" value="Genomic_DNA"/>
</dbReference>